<dbReference type="InParanoid" id="A0A1X7UB08"/>
<protein>
    <submittedName>
        <fullName evidence="1">Uncharacterized protein</fullName>
    </submittedName>
</protein>
<proteinExistence type="predicted"/>
<sequence>MIEADNSTTLLNDNEHNDMISIVRAHHDTIIKTYPENSFQRLIWTSQYIAAKINSHNGFCWNSAIIKWCMYLCDKSSAYN</sequence>
<accession>A0A1X7UB08</accession>
<reference evidence="1" key="1">
    <citation type="submission" date="2017-05" db="UniProtKB">
        <authorList>
            <consortium name="EnsemblMetazoa"/>
        </authorList>
    </citation>
    <scope>IDENTIFICATION</scope>
</reference>
<name>A0A1X7UB08_AMPQE</name>
<dbReference type="EnsemblMetazoa" id="Aqu2.1.24956_001">
    <property type="protein sequence ID" value="Aqu2.1.24956_001"/>
    <property type="gene ID" value="Aqu2.1.24956"/>
</dbReference>
<evidence type="ECO:0000313" key="1">
    <source>
        <dbReference type="EnsemblMetazoa" id="Aqu2.1.24956_001"/>
    </source>
</evidence>
<dbReference type="AlphaFoldDB" id="A0A1X7UB08"/>
<organism evidence="1">
    <name type="scientific">Amphimedon queenslandica</name>
    <name type="common">Sponge</name>
    <dbReference type="NCBI Taxonomy" id="400682"/>
    <lineage>
        <taxon>Eukaryota</taxon>
        <taxon>Metazoa</taxon>
        <taxon>Porifera</taxon>
        <taxon>Demospongiae</taxon>
        <taxon>Heteroscleromorpha</taxon>
        <taxon>Haplosclerida</taxon>
        <taxon>Niphatidae</taxon>
        <taxon>Amphimedon</taxon>
    </lineage>
</organism>